<comment type="caution">
    <text evidence="8">The sequence shown here is derived from an EMBL/GenBank/DDBJ whole genome shotgun (WGS) entry which is preliminary data.</text>
</comment>
<keyword evidence="3" id="KW-0210">Decarboxylase</keyword>
<dbReference type="Gene3D" id="1.20.1340.10">
    <property type="entry name" value="dopa decarboxylase, N-terminal domain"/>
    <property type="match status" value="1"/>
</dbReference>
<sequence>MTGLDPDNWDGLRALGHQMVDDMIDRLSTLRDRPVWQPMPDALRARLRTGLPHGPTPPEELYARFRELVEPYSTGNVHPGFMGWVHGGGTAVGMLSELLVGGLNANCGGRDHAPIEVEREIIRWAAEMCGFPDTTTGLLVTGSSMANMIAVITASRAVPNGLDMRAKGVGTRRLVGYAAATAHGCISRAFDLTGLGTDALRVIPVGADNRMILPELERAIAQDRAAGLEPFMVIGTAGTVDTGAIDDLNTLADIAARENIWFHVDGAFGALAMLSDALRPGLRGLERADSVAFDFHKWAQVQYDAGCILVRRPGAQAAAFAQSRAYLAREDRGLATNAPWYCDLGPDLSRGFRALKVWMTLGTYGADGMGDMVANCCAIARHLADRVEANPRLELLAPVTLNIVCFRIIAPVADLDHFNGEVVKDLHESGIAAPSTTVINGHKAIRAAIVNHRTTNADVDRMLDALLELADRRLTAG</sequence>
<dbReference type="Proteomes" id="UP000032675">
    <property type="component" value="Unassembled WGS sequence"/>
</dbReference>
<evidence type="ECO:0000313" key="9">
    <source>
        <dbReference type="Proteomes" id="UP000032675"/>
    </source>
</evidence>
<name>A0A0D6PXT5_KOMEU</name>
<dbReference type="InterPro" id="IPR010977">
    <property type="entry name" value="Aromatic_deC"/>
</dbReference>
<evidence type="ECO:0000256" key="2">
    <source>
        <dbReference type="ARBA" id="ARBA00009533"/>
    </source>
</evidence>
<dbReference type="Pfam" id="PF00282">
    <property type="entry name" value="Pyridoxal_deC"/>
    <property type="match status" value="1"/>
</dbReference>
<keyword evidence="4 6" id="KW-0663">Pyridoxal phosphate</keyword>
<evidence type="ECO:0000256" key="1">
    <source>
        <dbReference type="ARBA" id="ARBA00001933"/>
    </source>
</evidence>
<dbReference type="RefSeq" id="WP_048850757.1">
    <property type="nucleotide sequence ID" value="NZ_BANI01000046.1"/>
</dbReference>
<dbReference type="SUPFAM" id="SSF53383">
    <property type="entry name" value="PLP-dependent transferases"/>
    <property type="match status" value="1"/>
</dbReference>
<dbReference type="AlphaFoldDB" id="A0A0D6PXT5"/>
<evidence type="ECO:0000256" key="6">
    <source>
        <dbReference type="PIRSR" id="PIRSR602129-50"/>
    </source>
</evidence>
<dbReference type="PANTHER" id="PTHR11999">
    <property type="entry name" value="GROUP II PYRIDOXAL-5-PHOSPHATE DECARBOXYLASE"/>
    <property type="match status" value="1"/>
</dbReference>
<dbReference type="InterPro" id="IPR002129">
    <property type="entry name" value="PyrdxlP-dep_de-COase"/>
</dbReference>
<dbReference type="InterPro" id="IPR015424">
    <property type="entry name" value="PyrdxlP-dep_Trfase"/>
</dbReference>
<dbReference type="PRINTS" id="PR00800">
    <property type="entry name" value="YHDCRBOXLASE"/>
</dbReference>
<proteinExistence type="inferred from homology"/>
<dbReference type="PANTHER" id="PTHR11999:SF70">
    <property type="entry name" value="MIP05841P"/>
    <property type="match status" value="1"/>
</dbReference>
<evidence type="ECO:0000256" key="5">
    <source>
        <dbReference type="ARBA" id="ARBA00023239"/>
    </source>
</evidence>
<evidence type="ECO:0000256" key="3">
    <source>
        <dbReference type="ARBA" id="ARBA00022793"/>
    </source>
</evidence>
<dbReference type="GO" id="GO:0016831">
    <property type="term" value="F:carboxy-lyase activity"/>
    <property type="evidence" value="ECO:0007669"/>
    <property type="project" value="UniProtKB-KW"/>
</dbReference>
<dbReference type="InterPro" id="IPR015421">
    <property type="entry name" value="PyrdxlP-dep_Trfase_major"/>
</dbReference>
<gene>
    <name evidence="8" type="ORF">Geu3261_0052_108</name>
</gene>
<dbReference type="InterPro" id="IPR015422">
    <property type="entry name" value="PyrdxlP-dep_Trfase_small"/>
</dbReference>
<dbReference type="GO" id="GO:0030170">
    <property type="term" value="F:pyridoxal phosphate binding"/>
    <property type="evidence" value="ECO:0007669"/>
    <property type="project" value="InterPro"/>
</dbReference>
<comment type="cofactor">
    <cofactor evidence="1 6 7">
        <name>pyridoxal 5'-phosphate</name>
        <dbReference type="ChEBI" id="CHEBI:597326"/>
    </cofactor>
</comment>
<dbReference type="GO" id="GO:0006520">
    <property type="term" value="P:amino acid metabolic process"/>
    <property type="evidence" value="ECO:0007669"/>
    <property type="project" value="InterPro"/>
</dbReference>
<protein>
    <submittedName>
        <fullName evidence="8">Aromatic-L-amino-acid decarboxylase</fullName>
    </submittedName>
</protein>
<dbReference type="EMBL" id="BANI01000046">
    <property type="protein sequence ID" value="GAN96137.1"/>
    <property type="molecule type" value="Genomic_DNA"/>
</dbReference>
<evidence type="ECO:0000313" key="8">
    <source>
        <dbReference type="EMBL" id="GAN96137.1"/>
    </source>
</evidence>
<dbReference type="Gene3D" id="3.90.1150.10">
    <property type="entry name" value="Aspartate Aminotransferase, domain 1"/>
    <property type="match status" value="1"/>
</dbReference>
<comment type="similarity">
    <text evidence="2 7">Belongs to the group II decarboxylase family.</text>
</comment>
<evidence type="ECO:0000256" key="4">
    <source>
        <dbReference type="ARBA" id="ARBA00022898"/>
    </source>
</evidence>
<organism evidence="8 9">
    <name type="scientific">Komagataeibacter europaeus NBRC 3261</name>
    <dbReference type="NCBI Taxonomy" id="1234669"/>
    <lineage>
        <taxon>Bacteria</taxon>
        <taxon>Pseudomonadati</taxon>
        <taxon>Pseudomonadota</taxon>
        <taxon>Alphaproteobacteria</taxon>
        <taxon>Acetobacterales</taxon>
        <taxon>Acetobacteraceae</taxon>
        <taxon>Komagataeibacter</taxon>
    </lineage>
</organism>
<evidence type="ECO:0000256" key="7">
    <source>
        <dbReference type="RuleBase" id="RU000382"/>
    </source>
</evidence>
<reference evidence="8 9" key="1">
    <citation type="submission" date="2012-11" db="EMBL/GenBank/DDBJ databases">
        <title>Whole genome sequence of Gluconacetobacter europaeus NBRC3261.</title>
        <authorList>
            <person name="Azuma Y."/>
            <person name="Higashiura N."/>
            <person name="Hirakawa H."/>
            <person name="Matsushita K."/>
        </authorList>
    </citation>
    <scope>NUCLEOTIDE SEQUENCE [LARGE SCALE GENOMIC DNA]</scope>
    <source>
        <strain evidence="8 9">NBRC 3261</strain>
    </source>
</reference>
<keyword evidence="5 7" id="KW-0456">Lyase</keyword>
<accession>A0A0D6PXT5</accession>
<dbReference type="Gene3D" id="3.40.640.10">
    <property type="entry name" value="Type I PLP-dependent aspartate aminotransferase-like (Major domain)"/>
    <property type="match status" value="1"/>
</dbReference>
<dbReference type="GO" id="GO:0019752">
    <property type="term" value="P:carboxylic acid metabolic process"/>
    <property type="evidence" value="ECO:0007669"/>
    <property type="project" value="InterPro"/>
</dbReference>
<feature type="modified residue" description="N6-(pyridoxal phosphate)lysine" evidence="6">
    <location>
        <position position="297"/>
    </location>
</feature>